<protein>
    <submittedName>
        <fullName evidence="1">Uncharacterized protein</fullName>
    </submittedName>
</protein>
<dbReference type="AlphaFoldDB" id="A0A396YPK3"/>
<dbReference type="Proteomes" id="UP000265798">
    <property type="component" value="Unassembled WGS sequence"/>
</dbReference>
<gene>
    <name evidence="1" type="ORF">DLM75_21785</name>
</gene>
<name>A0A396YPK3_9LEPT</name>
<accession>A0A396YPK3</accession>
<evidence type="ECO:0000313" key="2">
    <source>
        <dbReference type="Proteomes" id="UP000265798"/>
    </source>
</evidence>
<reference evidence="2" key="1">
    <citation type="submission" date="2018-05" db="EMBL/GenBank/DDBJ databases">
        <title>Leptospira yasudae sp. nov. and Leptospira stimsonii sp. nov., two pathogenic species of the genus Leptospira isolated from environmental sources.</title>
        <authorList>
            <person name="Casanovas-Massana A."/>
            <person name="Hamond C."/>
            <person name="Santos L.A."/>
            <person name="Hacker K.P."/>
            <person name="Balassiano I."/>
            <person name="Medeiros M.A."/>
            <person name="Reis M.G."/>
            <person name="Ko A.I."/>
            <person name="Wunder E.A."/>
        </authorList>
    </citation>
    <scope>NUCLEOTIDE SEQUENCE [LARGE SCALE GENOMIC DNA]</scope>
    <source>
        <strain evidence="2">Yale</strain>
    </source>
</reference>
<comment type="caution">
    <text evidence="1">The sequence shown here is derived from an EMBL/GenBank/DDBJ whole genome shotgun (WGS) entry which is preliminary data.</text>
</comment>
<proteinExistence type="predicted"/>
<organism evidence="1 2">
    <name type="scientific">Leptospira stimsonii</name>
    <dbReference type="NCBI Taxonomy" id="2202203"/>
    <lineage>
        <taxon>Bacteria</taxon>
        <taxon>Pseudomonadati</taxon>
        <taxon>Spirochaetota</taxon>
        <taxon>Spirochaetia</taxon>
        <taxon>Leptospirales</taxon>
        <taxon>Leptospiraceae</taxon>
        <taxon>Leptospira</taxon>
    </lineage>
</organism>
<sequence length="59" mass="6781">MKKKGGDSPPFLFLHPIFSYQCWIKMILGLIKGRKISTTQTFSIYLTYGVCRPFPLSPK</sequence>
<dbReference type="EMBL" id="QHCT01000010">
    <property type="protein sequence ID" value="RHX85109.1"/>
    <property type="molecule type" value="Genomic_DNA"/>
</dbReference>
<evidence type="ECO:0000313" key="1">
    <source>
        <dbReference type="EMBL" id="RHX85109.1"/>
    </source>
</evidence>